<dbReference type="GO" id="GO:0003735">
    <property type="term" value="F:structural constituent of ribosome"/>
    <property type="evidence" value="ECO:0007669"/>
    <property type="project" value="InterPro"/>
</dbReference>
<dbReference type="CDD" id="cd00336">
    <property type="entry name" value="Ribosomal_L22"/>
    <property type="match status" value="1"/>
</dbReference>
<reference evidence="10 11" key="1">
    <citation type="submission" date="2023-10" db="EMBL/GenBank/DDBJ databases">
        <authorList>
            <person name="Maclean D."/>
            <person name="Macfadyen A."/>
        </authorList>
    </citation>
    <scope>NUCLEOTIDE SEQUENCE [LARGE SCALE GENOMIC DNA]</scope>
</reference>
<dbReference type="GO" id="GO:0006412">
    <property type="term" value="P:translation"/>
    <property type="evidence" value="ECO:0007669"/>
    <property type="project" value="InterPro"/>
</dbReference>
<proteinExistence type="inferred from homology"/>
<dbReference type="GO" id="GO:0019843">
    <property type="term" value="F:rRNA binding"/>
    <property type="evidence" value="ECO:0007669"/>
    <property type="project" value="UniProtKB-KW"/>
</dbReference>
<dbReference type="InterPro" id="IPR005727">
    <property type="entry name" value="Ribosomal_uL22_bac/chlpt-type"/>
</dbReference>
<protein>
    <recommendedName>
        <fullName evidence="8">Large ribosomal subunit protein uL22c</fullName>
    </recommendedName>
</protein>
<evidence type="ECO:0000256" key="2">
    <source>
        <dbReference type="ARBA" id="ARBA00009451"/>
    </source>
</evidence>
<keyword evidence="7 9" id="KW-0687">Ribonucleoprotein</keyword>
<sequence length="195" mass="21787">MLWTSGLQHRCSPSLQTPLSRPCSHRPAVFQRAQHLLASRPQVRQRAHAVQPVFAKAKQAEEDAAPEAMASLKFKKGSTHKFRRILDQIRGRSYEEALMILEFLPHRACDSILPTLISAAANAKENLKMSKLNLYISECYADEAPKLKRFTNGYKGRPYKILKGVSHVTIKVKERKQAGKSIAAAAAKELAPEAM</sequence>
<evidence type="ECO:0000256" key="4">
    <source>
        <dbReference type="ARBA" id="ARBA00022730"/>
    </source>
</evidence>
<dbReference type="PANTHER" id="PTHR13501">
    <property type="entry name" value="CHLOROPLAST 50S RIBOSOMAL PROTEIN L22-RELATED"/>
    <property type="match status" value="1"/>
</dbReference>
<dbReference type="Gene3D" id="3.90.470.10">
    <property type="entry name" value="Ribosomal protein L22/L17"/>
    <property type="match status" value="1"/>
</dbReference>
<keyword evidence="6 9" id="KW-0689">Ribosomal protein</keyword>
<dbReference type="InterPro" id="IPR047867">
    <property type="entry name" value="Ribosomal_uL22_bac/org-type"/>
</dbReference>
<organism evidence="10 11">
    <name type="scientific">Coccomyxa viridis</name>
    <dbReference type="NCBI Taxonomy" id="1274662"/>
    <lineage>
        <taxon>Eukaryota</taxon>
        <taxon>Viridiplantae</taxon>
        <taxon>Chlorophyta</taxon>
        <taxon>core chlorophytes</taxon>
        <taxon>Trebouxiophyceae</taxon>
        <taxon>Trebouxiophyceae incertae sedis</taxon>
        <taxon>Coccomyxaceae</taxon>
        <taxon>Coccomyxa</taxon>
    </lineage>
</organism>
<keyword evidence="11" id="KW-1185">Reference proteome</keyword>
<evidence type="ECO:0000256" key="7">
    <source>
        <dbReference type="ARBA" id="ARBA00023274"/>
    </source>
</evidence>
<accession>A0AAV1I8K4</accession>
<dbReference type="SUPFAM" id="SSF54843">
    <property type="entry name" value="Ribosomal protein L22"/>
    <property type="match status" value="1"/>
</dbReference>
<dbReference type="Pfam" id="PF00237">
    <property type="entry name" value="Ribosomal_L22"/>
    <property type="match status" value="1"/>
</dbReference>
<dbReference type="GO" id="GO:0015934">
    <property type="term" value="C:large ribosomal subunit"/>
    <property type="evidence" value="ECO:0007669"/>
    <property type="project" value="InterPro"/>
</dbReference>
<dbReference type="NCBIfam" id="TIGR01044">
    <property type="entry name" value="rplV_bact"/>
    <property type="match status" value="1"/>
</dbReference>
<dbReference type="EMBL" id="CAUYUE010000006">
    <property type="protein sequence ID" value="CAK0781750.1"/>
    <property type="molecule type" value="Genomic_DNA"/>
</dbReference>
<gene>
    <name evidence="10" type="ORF">CVIRNUC_005462</name>
</gene>
<evidence type="ECO:0000256" key="1">
    <source>
        <dbReference type="ARBA" id="ARBA00004474"/>
    </source>
</evidence>
<evidence type="ECO:0000256" key="6">
    <source>
        <dbReference type="ARBA" id="ARBA00022980"/>
    </source>
</evidence>
<evidence type="ECO:0000313" key="10">
    <source>
        <dbReference type="EMBL" id="CAK0781750.1"/>
    </source>
</evidence>
<comment type="similarity">
    <text evidence="2 9">Belongs to the universal ribosomal protein uL22 family.</text>
</comment>
<dbReference type="InterPro" id="IPR036394">
    <property type="entry name" value="Ribosomal_uL22_sf"/>
</dbReference>
<keyword evidence="4" id="KW-0699">rRNA-binding</keyword>
<dbReference type="InterPro" id="IPR001063">
    <property type="entry name" value="Ribosomal_uL22"/>
</dbReference>
<dbReference type="AlphaFoldDB" id="A0AAV1I8K4"/>
<dbReference type="HAMAP" id="MF_01331_B">
    <property type="entry name" value="Ribosomal_uL22_B"/>
    <property type="match status" value="1"/>
</dbReference>
<dbReference type="PANTHER" id="PTHR13501:SF10">
    <property type="entry name" value="LARGE RIBOSOMAL SUBUNIT PROTEIN UL22M"/>
    <property type="match status" value="1"/>
</dbReference>
<evidence type="ECO:0000256" key="9">
    <source>
        <dbReference type="RuleBase" id="RU004005"/>
    </source>
</evidence>
<evidence type="ECO:0000256" key="3">
    <source>
        <dbReference type="ARBA" id="ARBA00022640"/>
    </source>
</evidence>
<evidence type="ECO:0000313" key="11">
    <source>
        <dbReference type="Proteomes" id="UP001314263"/>
    </source>
</evidence>
<evidence type="ECO:0000256" key="8">
    <source>
        <dbReference type="ARBA" id="ARBA00035285"/>
    </source>
</evidence>
<dbReference type="GO" id="GO:0009536">
    <property type="term" value="C:plastid"/>
    <property type="evidence" value="ECO:0007669"/>
    <property type="project" value="UniProtKB-SubCell"/>
</dbReference>
<comment type="subcellular location">
    <subcellularLocation>
        <location evidence="1">Plastid</location>
    </subcellularLocation>
</comment>
<comment type="caution">
    <text evidence="10">The sequence shown here is derived from an EMBL/GenBank/DDBJ whole genome shotgun (WGS) entry which is preliminary data.</text>
</comment>
<dbReference type="Proteomes" id="UP001314263">
    <property type="component" value="Unassembled WGS sequence"/>
</dbReference>
<evidence type="ECO:0000256" key="5">
    <source>
        <dbReference type="ARBA" id="ARBA00022884"/>
    </source>
</evidence>
<name>A0AAV1I8K4_9CHLO</name>
<keyword evidence="3" id="KW-0934">Plastid</keyword>
<keyword evidence="5" id="KW-0694">RNA-binding</keyword>